<keyword evidence="3" id="KW-0285">Flavoprotein</keyword>
<reference evidence="10" key="1">
    <citation type="journal article" date="2019" name="Int. J. Syst. Evol. Microbiol.">
        <title>The Global Catalogue of Microorganisms (GCM) 10K type strain sequencing project: providing services to taxonomists for standard genome sequencing and annotation.</title>
        <authorList>
            <consortium name="The Broad Institute Genomics Platform"/>
            <consortium name="The Broad Institute Genome Sequencing Center for Infectious Disease"/>
            <person name="Wu L."/>
            <person name="Ma J."/>
        </authorList>
    </citation>
    <scope>NUCLEOTIDE SEQUENCE [LARGE SCALE GENOMIC DNA]</scope>
    <source>
        <strain evidence="10">JCM 17917</strain>
    </source>
</reference>
<evidence type="ECO:0000313" key="9">
    <source>
        <dbReference type="EMBL" id="GAA4315881.1"/>
    </source>
</evidence>
<dbReference type="Pfam" id="PF00881">
    <property type="entry name" value="Nitroreductase"/>
    <property type="match status" value="1"/>
</dbReference>
<proteinExistence type="inferred from homology"/>
<evidence type="ECO:0000256" key="2">
    <source>
        <dbReference type="ARBA" id="ARBA00007118"/>
    </source>
</evidence>
<keyword evidence="10" id="KW-1185">Reference proteome</keyword>
<dbReference type="EMBL" id="BAABGX010000003">
    <property type="protein sequence ID" value="GAA4315881.1"/>
    <property type="molecule type" value="Genomic_DNA"/>
</dbReference>
<comment type="caution">
    <text evidence="9">The sequence shown here is derived from an EMBL/GenBank/DDBJ whole genome shotgun (WGS) entry which is preliminary data.</text>
</comment>
<evidence type="ECO:0000313" key="10">
    <source>
        <dbReference type="Proteomes" id="UP001501844"/>
    </source>
</evidence>
<evidence type="ECO:0000256" key="7">
    <source>
        <dbReference type="ARBA" id="ARBA00023027"/>
    </source>
</evidence>
<evidence type="ECO:0000256" key="1">
    <source>
        <dbReference type="ARBA" id="ARBA00001917"/>
    </source>
</evidence>
<evidence type="ECO:0000256" key="6">
    <source>
        <dbReference type="ARBA" id="ARBA00023002"/>
    </source>
</evidence>
<dbReference type="InterPro" id="IPR026021">
    <property type="entry name" value="YdjA-like"/>
</dbReference>
<dbReference type="InterPro" id="IPR000415">
    <property type="entry name" value="Nitroreductase-like"/>
</dbReference>
<keyword evidence="7" id="KW-0520">NAD</keyword>
<sequence>MNGRFIPDEQIQEILALADWAPAHGHTEPWRFVVYAKEKVQDFCLTHAVLYKKHTAPELFKETTYEKLLHMGDQASHVILAYMQRGDLPKIPALEEVAATSCAIQNLLLGATALGIATYWGSGGMAYKPPMKALLNLRVEDSVLGILYLGYADSPDAAGKRLVPIEEKVRWV</sequence>
<comment type="cofactor">
    <cofactor evidence="1">
        <name>FMN</name>
        <dbReference type="ChEBI" id="CHEBI:58210"/>
    </cofactor>
</comment>
<dbReference type="CDD" id="cd02135">
    <property type="entry name" value="YdjA-like"/>
    <property type="match status" value="1"/>
</dbReference>
<evidence type="ECO:0000256" key="5">
    <source>
        <dbReference type="ARBA" id="ARBA00022857"/>
    </source>
</evidence>
<dbReference type="Proteomes" id="UP001501844">
    <property type="component" value="Unassembled WGS sequence"/>
</dbReference>
<dbReference type="InterPro" id="IPR029479">
    <property type="entry name" value="Nitroreductase"/>
</dbReference>
<dbReference type="InterPro" id="IPR052530">
    <property type="entry name" value="NAD(P)H_nitroreductase"/>
</dbReference>
<keyword evidence="6" id="KW-0560">Oxidoreductase</keyword>
<organism evidence="9 10">
    <name type="scientific">Nibribacter koreensis</name>
    <dbReference type="NCBI Taxonomy" id="1084519"/>
    <lineage>
        <taxon>Bacteria</taxon>
        <taxon>Pseudomonadati</taxon>
        <taxon>Bacteroidota</taxon>
        <taxon>Cytophagia</taxon>
        <taxon>Cytophagales</taxon>
        <taxon>Hymenobacteraceae</taxon>
        <taxon>Nibribacter</taxon>
    </lineage>
</organism>
<keyword evidence="4" id="KW-0288">FMN</keyword>
<feature type="domain" description="Nitroreductase" evidence="8">
    <location>
        <begin position="6"/>
        <end position="151"/>
    </location>
</feature>
<accession>A0ABP8G2F7</accession>
<dbReference type="SUPFAM" id="SSF55469">
    <property type="entry name" value="FMN-dependent nitroreductase-like"/>
    <property type="match status" value="1"/>
</dbReference>
<protein>
    <submittedName>
        <fullName evidence="9">Nitroreductase family protein</fullName>
    </submittedName>
</protein>
<evidence type="ECO:0000259" key="8">
    <source>
        <dbReference type="Pfam" id="PF00881"/>
    </source>
</evidence>
<evidence type="ECO:0000256" key="3">
    <source>
        <dbReference type="ARBA" id="ARBA00022630"/>
    </source>
</evidence>
<dbReference type="PANTHER" id="PTHR43821:SF1">
    <property type="entry name" value="NAD(P)H NITROREDUCTASE YDJA-RELATED"/>
    <property type="match status" value="1"/>
</dbReference>
<keyword evidence="5" id="KW-0521">NADP</keyword>
<dbReference type="PANTHER" id="PTHR43821">
    <property type="entry name" value="NAD(P)H NITROREDUCTASE YDJA-RELATED"/>
    <property type="match status" value="1"/>
</dbReference>
<dbReference type="Gene3D" id="3.40.109.10">
    <property type="entry name" value="NADH Oxidase"/>
    <property type="match status" value="1"/>
</dbReference>
<gene>
    <name evidence="9" type="ORF">GCM10023183_36880</name>
</gene>
<comment type="similarity">
    <text evidence="2">Belongs to the nitroreductase family.</text>
</comment>
<evidence type="ECO:0000256" key="4">
    <source>
        <dbReference type="ARBA" id="ARBA00022643"/>
    </source>
</evidence>
<name>A0ABP8G2F7_9BACT</name>